<sequence length="114" mass="11850">MGGGLTFTLKLQGEKVRVAMAAVAPGLESRRPSLVGLGGSGSLRGSSADGYFSVSCRKHLLGLSLPTRHPEMGRPSGVPWGGPRVGTRARLLAGRKCRCLSPALHSGFLPSRKG</sequence>
<keyword evidence="2" id="KW-1185">Reference proteome</keyword>
<evidence type="ECO:0000313" key="1">
    <source>
        <dbReference type="EMBL" id="CAI9163690.1"/>
    </source>
</evidence>
<name>A0ABN8YQ23_RANTA</name>
<dbReference type="Proteomes" id="UP001176941">
    <property type="component" value="Chromosome 21"/>
</dbReference>
<dbReference type="EMBL" id="OX459957">
    <property type="protein sequence ID" value="CAI9163690.1"/>
    <property type="molecule type" value="Genomic_DNA"/>
</dbReference>
<gene>
    <name evidence="1" type="ORF">MRATA1EN1_LOCUS12652</name>
</gene>
<reference evidence="1" key="1">
    <citation type="submission" date="2023-04" db="EMBL/GenBank/DDBJ databases">
        <authorList>
            <consortium name="ELIXIR-Norway"/>
        </authorList>
    </citation>
    <scope>NUCLEOTIDE SEQUENCE [LARGE SCALE GENOMIC DNA]</scope>
</reference>
<protein>
    <submittedName>
        <fullName evidence="1">Uncharacterized protein</fullName>
    </submittedName>
</protein>
<accession>A0ABN8YQ23</accession>
<evidence type="ECO:0000313" key="2">
    <source>
        <dbReference type="Proteomes" id="UP001176941"/>
    </source>
</evidence>
<organism evidence="1 2">
    <name type="scientific">Rangifer tarandus platyrhynchus</name>
    <name type="common">Svalbard reindeer</name>
    <dbReference type="NCBI Taxonomy" id="3082113"/>
    <lineage>
        <taxon>Eukaryota</taxon>
        <taxon>Metazoa</taxon>
        <taxon>Chordata</taxon>
        <taxon>Craniata</taxon>
        <taxon>Vertebrata</taxon>
        <taxon>Euteleostomi</taxon>
        <taxon>Mammalia</taxon>
        <taxon>Eutheria</taxon>
        <taxon>Laurasiatheria</taxon>
        <taxon>Artiodactyla</taxon>
        <taxon>Ruminantia</taxon>
        <taxon>Pecora</taxon>
        <taxon>Cervidae</taxon>
        <taxon>Odocoileinae</taxon>
        <taxon>Rangifer</taxon>
    </lineage>
</organism>
<proteinExistence type="predicted"/>